<accession>A0ABR7L138</accession>
<dbReference type="PANTHER" id="PTHR33371:SF19">
    <property type="entry name" value="MCE-FAMILY PROTEIN MCE4A"/>
    <property type="match status" value="1"/>
</dbReference>
<comment type="caution">
    <text evidence="4">The sequence shown here is derived from an EMBL/GenBank/DDBJ whole genome shotgun (WGS) entry which is preliminary data.</text>
</comment>
<dbReference type="Pfam" id="PF11887">
    <property type="entry name" value="Mce4_CUP1"/>
    <property type="match status" value="1"/>
</dbReference>
<keyword evidence="1" id="KW-0812">Transmembrane</keyword>
<protein>
    <submittedName>
        <fullName evidence="4">MCE family protein</fullName>
    </submittedName>
</protein>
<evidence type="ECO:0000313" key="4">
    <source>
        <dbReference type="EMBL" id="MBC6446208.1"/>
    </source>
</evidence>
<keyword evidence="1" id="KW-0472">Membrane</keyword>
<dbReference type="Proteomes" id="UP000734823">
    <property type="component" value="Unassembled WGS sequence"/>
</dbReference>
<feature type="transmembrane region" description="Helical" evidence="1">
    <location>
        <begin position="14"/>
        <end position="34"/>
    </location>
</feature>
<evidence type="ECO:0000259" key="2">
    <source>
        <dbReference type="Pfam" id="PF02470"/>
    </source>
</evidence>
<dbReference type="Pfam" id="PF02470">
    <property type="entry name" value="MlaD"/>
    <property type="match status" value="1"/>
</dbReference>
<evidence type="ECO:0000256" key="1">
    <source>
        <dbReference type="SAM" id="Phobius"/>
    </source>
</evidence>
<dbReference type="InterPro" id="IPR003399">
    <property type="entry name" value="Mce/MlaD"/>
</dbReference>
<proteinExistence type="predicted"/>
<evidence type="ECO:0000313" key="5">
    <source>
        <dbReference type="Proteomes" id="UP000734823"/>
    </source>
</evidence>
<feature type="domain" description="Mce/MlaD" evidence="2">
    <location>
        <begin position="44"/>
        <end position="119"/>
    </location>
</feature>
<name>A0ABR7L138_9PSEU</name>
<keyword evidence="5" id="KW-1185">Reference proteome</keyword>
<organism evidence="4 5">
    <name type="scientific">Actinokineospora xionganensis</name>
    <dbReference type="NCBI Taxonomy" id="2684470"/>
    <lineage>
        <taxon>Bacteria</taxon>
        <taxon>Bacillati</taxon>
        <taxon>Actinomycetota</taxon>
        <taxon>Actinomycetes</taxon>
        <taxon>Pseudonocardiales</taxon>
        <taxon>Pseudonocardiaceae</taxon>
        <taxon>Actinokineospora</taxon>
    </lineage>
</organism>
<feature type="domain" description="Mammalian cell entry C-terminal" evidence="3">
    <location>
        <begin position="127"/>
        <end position="344"/>
    </location>
</feature>
<dbReference type="InterPro" id="IPR052336">
    <property type="entry name" value="MlaD_Phospholipid_Transporter"/>
</dbReference>
<evidence type="ECO:0000259" key="3">
    <source>
        <dbReference type="Pfam" id="PF11887"/>
    </source>
</evidence>
<gene>
    <name evidence="4" type="ORF">GPZ80_03345</name>
</gene>
<dbReference type="PANTHER" id="PTHR33371">
    <property type="entry name" value="INTERMEMBRANE PHOSPHOLIPID TRANSPORT SYSTEM BINDING PROTEIN MLAD-RELATED"/>
    <property type="match status" value="1"/>
</dbReference>
<dbReference type="EMBL" id="JABVED010000001">
    <property type="protein sequence ID" value="MBC6446208.1"/>
    <property type="molecule type" value="Genomic_DNA"/>
</dbReference>
<reference evidence="4 5" key="1">
    <citation type="submission" date="2020-06" db="EMBL/GenBank/DDBJ databases">
        <title>Actinokineospora xiongansis sp. nov., isolated from soil of Baiyangdian.</title>
        <authorList>
            <person name="Zhang X."/>
        </authorList>
    </citation>
    <scope>NUCLEOTIDE SEQUENCE [LARGE SCALE GENOMIC DNA]</scope>
    <source>
        <strain evidence="4 5">HBU206404</strain>
    </source>
</reference>
<dbReference type="InterPro" id="IPR024516">
    <property type="entry name" value="Mce_C"/>
</dbReference>
<keyword evidence="1" id="KW-1133">Transmembrane helix</keyword>
<sequence length="413" mass="43387">MPDLTRGGVSRTSLLLRGIAGVTALAAVSVLTLINSAGGFTSEPEITAVLPAASGPIQDNVPVQYRGVPIGRVVDIRPGTDSATLTLRIKDGQLDRIPDGVQARLLPRTLFGDQYLDLAVPQGQASAGTLRRGAALRPDTSAQTVQLYVAYTKLYDLITALEPAKIQVALGAVADLLRGRGGEYGRMIDEAATLVNGSRPLVDSLGDTVTEVAGITRQLAASAPDLLATLDNAVALSRTVVDKQHNLAALLVGGGQVADQAQRMLTDNSGRFIQLVRTTAPVTKVIGGRPELLGRMLDSTNGFLEAANRGFSTGRLKIRVAITMDQPYPYTPADCPRYPGLAGPNCGQAVPEASSGTTGPVGSPQEQQTLQQLLPYLPTDTPPIGPLPERSAQPDLFSLLLGPLVRGNQVMIR</sequence>
<dbReference type="RefSeq" id="WP_187218239.1">
    <property type="nucleotide sequence ID" value="NZ_JABVED010000001.1"/>
</dbReference>